<keyword evidence="2" id="KW-1185">Reference proteome</keyword>
<proteinExistence type="predicted"/>
<name>A0A8H4RXR7_9HELO</name>
<dbReference type="Proteomes" id="UP000566819">
    <property type="component" value="Unassembled WGS sequence"/>
</dbReference>
<sequence>MPDERNKLHLKAGLYYALCRECLPEPQYQLNFKPSASEAWAYKILGICDTSGTNTPFGRTLSDYEWYSAIGRQFARVAKAFGMDVIAYTMRERFTPEARFDDSYCVTGTGDPKGLLPSKWFHGTSKEDLNNFLSQDLDLLVIYLPLTPLTTHVIRKE</sequence>
<accession>A0A8H4RXR7</accession>
<dbReference type="AlphaFoldDB" id="A0A8H4RXR7"/>
<organism evidence="1 2">
    <name type="scientific">Cudoniella acicularis</name>
    <dbReference type="NCBI Taxonomy" id="354080"/>
    <lineage>
        <taxon>Eukaryota</taxon>
        <taxon>Fungi</taxon>
        <taxon>Dikarya</taxon>
        <taxon>Ascomycota</taxon>
        <taxon>Pezizomycotina</taxon>
        <taxon>Leotiomycetes</taxon>
        <taxon>Helotiales</taxon>
        <taxon>Tricladiaceae</taxon>
        <taxon>Cudoniella</taxon>
    </lineage>
</organism>
<evidence type="ECO:0000313" key="1">
    <source>
        <dbReference type="EMBL" id="KAF4637493.1"/>
    </source>
</evidence>
<dbReference type="OrthoDB" id="298012at2759"/>
<dbReference type="EMBL" id="JAAMPI010000021">
    <property type="protein sequence ID" value="KAF4637493.1"/>
    <property type="molecule type" value="Genomic_DNA"/>
</dbReference>
<dbReference type="InterPro" id="IPR036291">
    <property type="entry name" value="NAD(P)-bd_dom_sf"/>
</dbReference>
<protein>
    <submittedName>
        <fullName evidence="1">Uncharacterized protein</fullName>
    </submittedName>
</protein>
<dbReference type="SUPFAM" id="SSF51735">
    <property type="entry name" value="NAD(P)-binding Rossmann-fold domains"/>
    <property type="match status" value="1"/>
</dbReference>
<evidence type="ECO:0000313" key="2">
    <source>
        <dbReference type="Proteomes" id="UP000566819"/>
    </source>
</evidence>
<dbReference type="Gene3D" id="3.40.50.720">
    <property type="entry name" value="NAD(P)-binding Rossmann-like Domain"/>
    <property type="match status" value="1"/>
</dbReference>
<comment type="caution">
    <text evidence="1">The sequence shown here is derived from an EMBL/GenBank/DDBJ whole genome shotgun (WGS) entry which is preliminary data.</text>
</comment>
<reference evidence="1 2" key="1">
    <citation type="submission" date="2020-03" db="EMBL/GenBank/DDBJ databases">
        <title>Draft Genome Sequence of Cudoniella acicularis.</title>
        <authorList>
            <person name="Buettner E."/>
            <person name="Kellner H."/>
        </authorList>
    </citation>
    <scope>NUCLEOTIDE SEQUENCE [LARGE SCALE GENOMIC DNA]</scope>
    <source>
        <strain evidence="1 2">DSM 108380</strain>
    </source>
</reference>
<gene>
    <name evidence="1" type="ORF">G7Y89_g602</name>
</gene>